<dbReference type="FunFam" id="3.30.160.60:FF:001111">
    <property type="entry name" value="Zinc finger protein 92 homolog"/>
    <property type="match status" value="4"/>
</dbReference>
<keyword evidence="8" id="KW-0238">DNA-binding</keyword>
<sequence>MAGHNEAYVTCGHRKDYLTVTCFAPRLLLRWDSHNIKLVTLEPTFRNLFIPAERNPFREAVGPKAPPLKMRQSSSHSGRQESVPRPQGSKGAEKRYLCQQCGKSFSRSSNLIKHRVIHSGEKPYECSECGKLFRRSFALLEHQRIHSGEKPYVCSECGKTFTRSSNLIKHQIIHSGEKPYKCSECGKLFRRRFALLEHQRIHSGEKPYVCSECGKTFTRSSNLIKHQIIHSGEKPYKCSECGKLFRRRFALLEHQRIHSGEKPYKCSECGKLFRRRFALLEHQRIHSGEKPYKCNECGKAFSSHSYLIVHQRIHTGEKPFDCSRCWKAFSCHSSLIVHQRIHTGEKPYKCSRVPKCLPRYMTFKIAMHLFVISFSLIYGDQVCTMSQTGIAWNKSQSVQGSPCVFPSKALCVGTGVMAHTCFLGNNWTVKLTLLGDILPAFQELPWTPAPLHFWAGRQLYTWLRETLCQHIVHLSLWTTCPLKPWALQERLKFCGSTLT</sequence>
<evidence type="ECO:0000256" key="6">
    <source>
        <dbReference type="ARBA" id="ARBA00022833"/>
    </source>
</evidence>
<dbReference type="FunFam" id="3.30.160.60:FF:000478">
    <property type="entry name" value="Zinc finger protein 133"/>
    <property type="match status" value="2"/>
</dbReference>
<evidence type="ECO:0000256" key="4">
    <source>
        <dbReference type="ARBA" id="ARBA00022737"/>
    </source>
</evidence>
<dbReference type="GeneTree" id="ENSGT00940000154411"/>
<evidence type="ECO:0000256" key="12">
    <source>
        <dbReference type="SAM" id="MobiDB-lite"/>
    </source>
</evidence>
<evidence type="ECO:0000256" key="9">
    <source>
        <dbReference type="ARBA" id="ARBA00023163"/>
    </source>
</evidence>
<dbReference type="SUPFAM" id="SSF57667">
    <property type="entry name" value="beta-beta-alpha zinc fingers"/>
    <property type="match status" value="5"/>
</dbReference>
<dbReference type="PANTHER" id="PTHR24404">
    <property type="entry name" value="ZINC FINGER PROTEIN"/>
    <property type="match status" value="1"/>
</dbReference>
<feature type="region of interest" description="Disordered" evidence="12">
    <location>
        <begin position="60"/>
        <end position="93"/>
    </location>
</feature>
<dbReference type="PROSITE" id="PS50157">
    <property type="entry name" value="ZINC_FINGER_C2H2_2"/>
    <property type="match status" value="9"/>
</dbReference>
<dbReference type="AlphaFoldDB" id="A0A452V759"/>
<keyword evidence="10" id="KW-0539">Nucleus</keyword>
<proteinExistence type="inferred from homology"/>
<organism evidence="14">
    <name type="scientific">Ursus maritimus</name>
    <name type="common">Polar bear</name>
    <name type="synonym">Thalarctos maritimus</name>
    <dbReference type="NCBI Taxonomy" id="29073"/>
    <lineage>
        <taxon>Eukaryota</taxon>
        <taxon>Metazoa</taxon>
        <taxon>Chordata</taxon>
        <taxon>Craniata</taxon>
        <taxon>Vertebrata</taxon>
        <taxon>Euteleostomi</taxon>
        <taxon>Mammalia</taxon>
        <taxon>Eutheria</taxon>
        <taxon>Laurasiatheria</taxon>
        <taxon>Carnivora</taxon>
        <taxon>Caniformia</taxon>
        <taxon>Ursidae</taxon>
        <taxon>Ursus</taxon>
    </lineage>
</organism>
<evidence type="ECO:0000256" key="8">
    <source>
        <dbReference type="ARBA" id="ARBA00023125"/>
    </source>
</evidence>
<dbReference type="FunFam" id="3.30.160.60:FF:000229">
    <property type="entry name" value="Zinc finger protein 90 homolog"/>
    <property type="match status" value="1"/>
</dbReference>
<feature type="domain" description="C2H2-type" evidence="13">
    <location>
        <begin position="264"/>
        <end position="291"/>
    </location>
</feature>
<dbReference type="InterPro" id="IPR036236">
    <property type="entry name" value="Znf_C2H2_sf"/>
</dbReference>
<dbReference type="GO" id="GO:0006357">
    <property type="term" value="P:regulation of transcription by RNA polymerase II"/>
    <property type="evidence" value="ECO:0007669"/>
    <property type="project" value="TreeGrafter"/>
</dbReference>
<keyword evidence="7" id="KW-0805">Transcription regulation</keyword>
<dbReference type="GO" id="GO:0000978">
    <property type="term" value="F:RNA polymerase II cis-regulatory region sequence-specific DNA binding"/>
    <property type="evidence" value="ECO:0007669"/>
    <property type="project" value="TreeGrafter"/>
</dbReference>
<keyword evidence="3" id="KW-0479">Metal-binding</keyword>
<feature type="domain" description="C2H2-type" evidence="13">
    <location>
        <begin position="236"/>
        <end position="263"/>
    </location>
</feature>
<evidence type="ECO:0000256" key="10">
    <source>
        <dbReference type="ARBA" id="ARBA00023242"/>
    </source>
</evidence>
<dbReference type="GO" id="GO:0008270">
    <property type="term" value="F:zinc ion binding"/>
    <property type="evidence" value="ECO:0007669"/>
    <property type="project" value="UniProtKB-KW"/>
</dbReference>
<name>A0A452V759_URSMA</name>
<feature type="domain" description="C2H2-type" evidence="13">
    <location>
        <begin position="152"/>
        <end position="179"/>
    </location>
</feature>
<evidence type="ECO:0000256" key="3">
    <source>
        <dbReference type="ARBA" id="ARBA00022723"/>
    </source>
</evidence>
<feature type="domain" description="C2H2-type" evidence="13">
    <location>
        <begin position="124"/>
        <end position="151"/>
    </location>
</feature>
<keyword evidence="4" id="KW-0677">Repeat</keyword>
<keyword evidence="6" id="KW-0862">Zinc</keyword>
<evidence type="ECO:0000313" key="14">
    <source>
        <dbReference type="Ensembl" id="ENSUMAP00000029323"/>
    </source>
</evidence>
<dbReference type="FunFam" id="3.30.160.60:FF:002402">
    <property type="entry name" value="Zinc finger protein 347"/>
    <property type="match status" value="1"/>
</dbReference>
<keyword evidence="9" id="KW-0804">Transcription</keyword>
<dbReference type="PANTHER" id="PTHR24404:SF41">
    <property type="entry name" value="ZINC FINGER PROTEIN 613"/>
    <property type="match status" value="1"/>
</dbReference>
<feature type="domain" description="C2H2-type" evidence="13">
    <location>
        <begin position="320"/>
        <end position="347"/>
    </location>
</feature>
<dbReference type="FunFam" id="3.30.160.60:FF:004137">
    <property type="match status" value="1"/>
</dbReference>
<dbReference type="InterPro" id="IPR013087">
    <property type="entry name" value="Znf_C2H2_type"/>
</dbReference>
<dbReference type="Ensembl" id="ENSUMAT00000034655.1">
    <property type="protein sequence ID" value="ENSUMAP00000029323.1"/>
    <property type="gene ID" value="ENSUMAG00000021253.1"/>
</dbReference>
<feature type="domain" description="C2H2-type" evidence="13">
    <location>
        <begin position="180"/>
        <end position="207"/>
    </location>
</feature>
<dbReference type="FunFam" id="3.30.160.60:FF:001671">
    <property type="entry name" value="Zinc finger protein 94"/>
    <property type="match status" value="1"/>
</dbReference>
<feature type="domain" description="C2H2-type" evidence="13">
    <location>
        <begin position="208"/>
        <end position="235"/>
    </location>
</feature>
<evidence type="ECO:0000256" key="5">
    <source>
        <dbReference type="ARBA" id="ARBA00022771"/>
    </source>
</evidence>
<dbReference type="InterPro" id="IPR050589">
    <property type="entry name" value="Ikaros_C2H2-ZF"/>
</dbReference>
<dbReference type="GO" id="GO:0005634">
    <property type="term" value="C:nucleus"/>
    <property type="evidence" value="ECO:0007669"/>
    <property type="project" value="UniProtKB-SubCell"/>
</dbReference>
<feature type="domain" description="C2H2-type" evidence="13">
    <location>
        <begin position="96"/>
        <end position="123"/>
    </location>
</feature>
<reference evidence="14" key="1">
    <citation type="submission" date="2019-03" db="UniProtKB">
        <authorList>
            <consortium name="Ensembl"/>
        </authorList>
    </citation>
    <scope>IDENTIFICATION</scope>
</reference>
<evidence type="ECO:0000256" key="1">
    <source>
        <dbReference type="ARBA" id="ARBA00004123"/>
    </source>
</evidence>
<evidence type="ECO:0000259" key="13">
    <source>
        <dbReference type="PROSITE" id="PS50157"/>
    </source>
</evidence>
<evidence type="ECO:0000256" key="2">
    <source>
        <dbReference type="ARBA" id="ARBA00006991"/>
    </source>
</evidence>
<keyword evidence="5 11" id="KW-0863">Zinc-finger</keyword>
<protein>
    <recommendedName>
        <fullName evidence="13">C2H2-type domain-containing protein</fullName>
    </recommendedName>
</protein>
<comment type="subcellular location">
    <subcellularLocation>
        <location evidence="1">Nucleus</location>
    </subcellularLocation>
</comment>
<evidence type="ECO:0000256" key="7">
    <source>
        <dbReference type="ARBA" id="ARBA00023015"/>
    </source>
</evidence>
<comment type="similarity">
    <text evidence="2">Belongs to the krueppel C2H2-type zinc-finger protein family.</text>
</comment>
<evidence type="ECO:0000256" key="11">
    <source>
        <dbReference type="PROSITE-ProRule" id="PRU00042"/>
    </source>
</evidence>
<dbReference type="PROSITE" id="PS00028">
    <property type="entry name" value="ZINC_FINGER_C2H2_1"/>
    <property type="match status" value="9"/>
</dbReference>
<dbReference type="Pfam" id="PF00096">
    <property type="entry name" value="zf-C2H2"/>
    <property type="match status" value="8"/>
</dbReference>
<accession>A0A452V759</accession>
<dbReference type="SMART" id="SM00355">
    <property type="entry name" value="ZnF_C2H2"/>
    <property type="match status" value="9"/>
</dbReference>
<feature type="domain" description="C2H2-type" evidence="13">
    <location>
        <begin position="292"/>
        <end position="319"/>
    </location>
</feature>
<dbReference type="Gene3D" id="3.30.160.60">
    <property type="entry name" value="Classic Zinc Finger"/>
    <property type="match status" value="9"/>
</dbReference>
<dbReference type="GO" id="GO:0003700">
    <property type="term" value="F:DNA-binding transcription factor activity"/>
    <property type="evidence" value="ECO:0007669"/>
    <property type="project" value="TreeGrafter"/>
</dbReference>